<organism evidence="3 4">
    <name type="scientific">Mycetocola manganoxydans</name>
    <dbReference type="NCBI Taxonomy" id="699879"/>
    <lineage>
        <taxon>Bacteria</taxon>
        <taxon>Bacillati</taxon>
        <taxon>Actinomycetota</taxon>
        <taxon>Actinomycetes</taxon>
        <taxon>Micrococcales</taxon>
        <taxon>Microbacteriaceae</taxon>
        <taxon>Mycetocola</taxon>
    </lineage>
</organism>
<dbReference type="Pfam" id="PF03432">
    <property type="entry name" value="Relaxase"/>
    <property type="match status" value="1"/>
</dbReference>
<name>A0A3L6ZIH8_9MICO</name>
<keyword evidence="4" id="KW-1185">Reference proteome</keyword>
<dbReference type="OrthoDB" id="4382201at2"/>
<feature type="compositionally biased region" description="Polar residues" evidence="1">
    <location>
        <begin position="480"/>
        <end position="503"/>
    </location>
</feature>
<evidence type="ECO:0000256" key="1">
    <source>
        <dbReference type="SAM" id="MobiDB-lite"/>
    </source>
</evidence>
<gene>
    <name evidence="3" type="ORF">D9V29_14710</name>
</gene>
<dbReference type="Proteomes" id="UP000270299">
    <property type="component" value="Unassembled WGS sequence"/>
</dbReference>
<comment type="caution">
    <text evidence="3">The sequence shown here is derived from an EMBL/GenBank/DDBJ whole genome shotgun (WGS) entry which is preliminary data.</text>
</comment>
<evidence type="ECO:0000313" key="4">
    <source>
        <dbReference type="Proteomes" id="UP000270299"/>
    </source>
</evidence>
<feature type="region of interest" description="Disordered" evidence="1">
    <location>
        <begin position="480"/>
        <end position="546"/>
    </location>
</feature>
<dbReference type="AlphaFoldDB" id="A0A3L6ZIH8"/>
<evidence type="ECO:0000313" key="3">
    <source>
        <dbReference type="EMBL" id="RLP67846.1"/>
    </source>
</evidence>
<feature type="compositionally biased region" description="Basic and acidic residues" evidence="1">
    <location>
        <begin position="531"/>
        <end position="546"/>
    </location>
</feature>
<evidence type="ECO:0000259" key="2">
    <source>
        <dbReference type="Pfam" id="PF03432"/>
    </source>
</evidence>
<sequence length="546" mass="59685">MMPNVTRGNEMTGLMVYLAGGGRHNEHREQHLVAGDSAIVTMYGFDQLDKATALKIAHDLDEPRTRLGVNVTRTARITDPDTGVVSTTQVDANVWHCSLSLRAEEGQLSDEKWGAIAQDFADRMGFTEASGKAPCRWVAVRHGLSTNGNDHVHIAVSLVREDGTKATTHNDFAKAQKVCRDLERDYGLEQLESRETGLGERGVKPAERARQERTGAVEIDAHRLERSVRAAATASADEGEFVRRLRRGGVLIRPRFAAGRDDVVAGYSVALRPAEGATPIWYGGGRLARDLTLPRLREGWPDAPATAQAAADEWRATSKNPWQYRPVAPGREETTPDPQLWKQYTDELAQLRKQLRDVPVTDRATWAHVARETSGVFAAWSQRVEATPGPLAETSRELARSAHLRAHQSKPKPAQLGSAANAAMILMQAANGGRGTMAEAIMLRQLGRVSVAILDAHTAAGDARRAEQMTAMMRSKFAQVQQSLPEISTTTTRTDGQVMTSENETMRRATDGLAAPGTGSPLPNKLHPKKDKTPVTPRERDGHGRD</sequence>
<reference evidence="3 4" key="1">
    <citation type="submission" date="2018-10" db="EMBL/GenBank/DDBJ databases">
        <authorList>
            <person name="Li J."/>
        </authorList>
    </citation>
    <scope>NUCLEOTIDE SEQUENCE [LARGE SCALE GENOMIC DNA]</scope>
    <source>
        <strain evidence="3 4">CCTCC AB209002</strain>
    </source>
</reference>
<protein>
    <submittedName>
        <fullName evidence="3">Relaxase</fullName>
    </submittedName>
</protein>
<proteinExistence type="predicted"/>
<dbReference type="EMBL" id="RCUV01000027">
    <property type="protein sequence ID" value="RLP67846.1"/>
    <property type="molecule type" value="Genomic_DNA"/>
</dbReference>
<accession>A0A3L6ZIH8</accession>
<feature type="domain" description="MobA/VirD2-like nuclease" evidence="2">
    <location>
        <begin position="91"/>
        <end position="188"/>
    </location>
</feature>
<dbReference type="InterPro" id="IPR005094">
    <property type="entry name" value="Endonuclease_MobA/VirD2"/>
</dbReference>